<accession>A0ABT8QZ92</accession>
<name>A0ABT8QZ92_9BACT</name>
<dbReference type="InterPro" id="IPR036938">
    <property type="entry name" value="PAP2/HPO_sf"/>
</dbReference>
<dbReference type="InterPro" id="IPR000326">
    <property type="entry name" value="PAP2/HPO"/>
</dbReference>
<dbReference type="RefSeq" id="WP_302035794.1">
    <property type="nucleotide sequence ID" value="NZ_JAUKPO010000001.1"/>
</dbReference>
<dbReference type="Pfam" id="PF01569">
    <property type="entry name" value="PAP2"/>
    <property type="match status" value="1"/>
</dbReference>
<organism evidence="2 3">
    <name type="scientific">Rhodocytophaga aerolata</name>
    <dbReference type="NCBI Taxonomy" id="455078"/>
    <lineage>
        <taxon>Bacteria</taxon>
        <taxon>Pseudomonadati</taxon>
        <taxon>Bacteroidota</taxon>
        <taxon>Cytophagia</taxon>
        <taxon>Cytophagales</taxon>
        <taxon>Rhodocytophagaceae</taxon>
        <taxon>Rhodocytophaga</taxon>
    </lineage>
</organism>
<dbReference type="GO" id="GO:0004601">
    <property type="term" value="F:peroxidase activity"/>
    <property type="evidence" value="ECO:0007669"/>
    <property type="project" value="UniProtKB-KW"/>
</dbReference>
<keyword evidence="3" id="KW-1185">Reference proteome</keyword>
<gene>
    <name evidence="2" type="ORF">Q0590_01965</name>
</gene>
<dbReference type="InterPro" id="IPR052559">
    <property type="entry name" value="V-haloperoxidase"/>
</dbReference>
<reference evidence="2" key="1">
    <citation type="submission" date="2023-07" db="EMBL/GenBank/DDBJ databases">
        <title>The genome sequence of Rhodocytophaga aerolata KACC 12507.</title>
        <authorList>
            <person name="Zhang X."/>
        </authorList>
    </citation>
    <scope>NUCLEOTIDE SEQUENCE</scope>
    <source>
        <strain evidence="2">KACC 12507</strain>
    </source>
</reference>
<dbReference type="PROSITE" id="PS51257">
    <property type="entry name" value="PROKAR_LIPOPROTEIN"/>
    <property type="match status" value="1"/>
</dbReference>
<evidence type="ECO:0000313" key="3">
    <source>
        <dbReference type="Proteomes" id="UP001168528"/>
    </source>
</evidence>
<dbReference type="Proteomes" id="UP001168528">
    <property type="component" value="Unassembled WGS sequence"/>
</dbReference>
<keyword evidence="2" id="KW-0560">Oxidoreductase</keyword>
<dbReference type="CDD" id="cd03398">
    <property type="entry name" value="PAP2_haloperoxidase"/>
    <property type="match status" value="1"/>
</dbReference>
<evidence type="ECO:0000259" key="1">
    <source>
        <dbReference type="Pfam" id="PF01569"/>
    </source>
</evidence>
<evidence type="ECO:0000313" key="2">
    <source>
        <dbReference type="EMBL" id="MDO1444994.1"/>
    </source>
</evidence>
<comment type="caution">
    <text evidence="2">The sequence shown here is derived from an EMBL/GenBank/DDBJ whole genome shotgun (WGS) entry which is preliminary data.</text>
</comment>
<dbReference type="Gene3D" id="1.10.606.20">
    <property type="match status" value="1"/>
</dbReference>
<dbReference type="SUPFAM" id="SSF48317">
    <property type="entry name" value="Acid phosphatase/Vanadium-dependent haloperoxidase"/>
    <property type="match status" value="1"/>
</dbReference>
<keyword evidence="2" id="KW-0575">Peroxidase</keyword>
<protein>
    <submittedName>
        <fullName evidence="2">Vanadium-dependent haloperoxidase</fullName>
        <ecNumber evidence="2">1.11.1.-</ecNumber>
    </submittedName>
</protein>
<dbReference type="EMBL" id="JAUKPO010000001">
    <property type="protein sequence ID" value="MDO1444994.1"/>
    <property type="molecule type" value="Genomic_DNA"/>
</dbReference>
<dbReference type="PANTHER" id="PTHR34599">
    <property type="entry name" value="PEROXIDASE-RELATED"/>
    <property type="match status" value="1"/>
</dbReference>
<dbReference type="PANTHER" id="PTHR34599:SF2">
    <property type="entry name" value="TRAF-TYPE DOMAIN-CONTAINING PROTEIN"/>
    <property type="match status" value="1"/>
</dbReference>
<sequence>MNKFIPLFVGIVLMCSCQQAAKQEDKQKQAAKAPELNSQTISNVIGQMTDLMVHDVTNPPLAARFFSYACLAGYEIIAQEKSVQQPVSQKEVEYQSMHGILNEYPLIEKPKEINAYSYQLASLLAMIETAKQMQPSGTLLEAYEQKLLDSCKNNGFTQEVLDGSLQYARHVSGQILTYAKKDQYNKISNFPRYTPSSAEGSWYPTPPGFFAPVEPYFNTVRAFTLDSCTQFKPEPPVVFSSTKNSAFYKLMQECYKEGIHLSKEHQEIAAFWDCNPFALQDNGHMLVGMKKISPGAHWLGITGIACQQANLDFARTMKIHTAVALGLMDGFISCWDEKFRSNRIRPETAIRKYIDHSWKPLLQTPPFPEYLSGHSTISSASAVILTHYFGDNFSYTDTVEERYGLPARKFSSFQEAAIEAGLSRFYGGIHFMDAIDNGRKQGLQVGEWVVNKLENTQPATKPAGLATVEP</sequence>
<proteinExistence type="predicted"/>
<dbReference type="EC" id="1.11.1.-" evidence="2"/>
<feature type="domain" description="Phosphatidic acid phosphatase type 2/haloperoxidase" evidence="1">
    <location>
        <begin position="335"/>
        <end position="435"/>
    </location>
</feature>